<accession>A0AAV2CWK8</accession>
<dbReference type="InterPro" id="IPR021109">
    <property type="entry name" value="Peptidase_aspartic_dom_sf"/>
</dbReference>
<evidence type="ECO:0000313" key="4">
    <source>
        <dbReference type="Proteomes" id="UP001497516"/>
    </source>
</evidence>
<reference evidence="3 4" key="1">
    <citation type="submission" date="2024-04" db="EMBL/GenBank/DDBJ databases">
        <authorList>
            <person name="Fracassetti M."/>
        </authorList>
    </citation>
    <scope>NUCLEOTIDE SEQUENCE [LARGE SCALE GENOMIC DNA]</scope>
</reference>
<dbReference type="Gene3D" id="2.40.70.10">
    <property type="entry name" value="Acid Proteases"/>
    <property type="match status" value="1"/>
</dbReference>
<dbReference type="CDD" id="cd00303">
    <property type="entry name" value="retropepsin_like"/>
    <property type="match status" value="1"/>
</dbReference>
<dbReference type="SUPFAM" id="SSF50630">
    <property type="entry name" value="Acid proteases"/>
    <property type="match status" value="1"/>
</dbReference>
<dbReference type="Pfam" id="PF03732">
    <property type="entry name" value="Retrotrans_gag"/>
    <property type="match status" value="1"/>
</dbReference>
<dbReference type="InterPro" id="IPR005162">
    <property type="entry name" value="Retrotrans_gag_dom"/>
</dbReference>
<dbReference type="PANTHER" id="PTHR33067">
    <property type="entry name" value="RNA-DIRECTED DNA POLYMERASE-RELATED"/>
    <property type="match status" value="1"/>
</dbReference>
<organism evidence="3 4">
    <name type="scientific">Linum trigynum</name>
    <dbReference type="NCBI Taxonomy" id="586398"/>
    <lineage>
        <taxon>Eukaryota</taxon>
        <taxon>Viridiplantae</taxon>
        <taxon>Streptophyta</taxon>
        <taxon>Embryophyta</taxon>
        <taxon>Tracheophyta</taxon>
        <taxon>Spermatophyta</taxon>
        <taxon>Magnoliopsida</taxon>
        <taxon>eudicotyledons</taxon>
        <taxon>Gunneridae</taxon>
        <taxon>Pentapetalae</taxon>
        <taxon>rosids</taxon>
        <taxon>fabids</taxon>
        <taxon>Malpighiales</taxon>
        <taxon>Linaceae</taxon>
        <taxon>Linum</taxon>
    </lineage>
</organism>
<dbReference type="EMBL" id="OZ034814">
    <property type="protein sequence ID" value="CAL1360248.1"/>
    <property type="molecule type" value="Genomic_DNA"/>
</dbReference>
<gene>
    <name evidence="3" type="ORF">LTRI10_LOCUS7694</name>
</gene>
<evidence type="ECO:0000313" key="3">
    <source>
        <dbReference type="EMBL" id="CAL1360248.1"/>
    </source>
</evidence>
<evidence type="ECO:0000256" key="1">
    <source>
        <dbReference type="SAM" id="MobiDB-lite"/>
    </source>
</evidence>
<sequence>MGYYMAPRLADIQSPILHPPVAANYFKIKPALVTIIQNNALFHGLPSESSREHVQRFLELAGSFKINGMSAEALQLRLFPYSLAGKEIQWLNNRPPRSITSWDDLLNKFMTRYCPPSKTAEWRKNITYFEQEEDETLRDAWEGFYNYFLQCPHHEFEEQFQIENFYGGLIQEDKNLIESLCQGKLMNMTPPQVTELLEDMALKGYNWGLTRSGKRSNDRGVRSVGASAPLMAQMPRYEKYLKGFLTKKPKFEGLANVTLGEECSTFILNHFPKKRSDLGSFTIPLGIGNHHIESALADLGASVNVIPYKLFKKLEVGELKTTKLSITLANRSVISPRGIVEDMLVRVGKFCYPTDFLILDISEDSDMQLILGRPFLPTAKALIDVNEGTLILRDGEQRITLETDPKARSEEMKELVSNDVNVSGGEPLKANPTITCIACGDVEQELKEGTMPKEKKKNAWRQNMKQALARMKEKAKAKLAGQEGHLMENKMGGYKPRNESVEDPLSVA</sequence>
<feature type="region of interest" description="Disordered" evidence="1">
    <location>
        <begin position="478"/>
        <end position="508"/>
    </location>
</feature>
<dbReference type="Proteomes" id="UP001497516">
    <property type="component" value="Chromosome 10"/>
</dbReference>
<protein>
    <recommendedName>
        <fullName evidence="2">Retrotransposon gag domain-containing protein</fullName>
    </recommendedName>
</protein>
<feature type="domain" description="Retrotransposon gag" evidence="2">
    <location>
        <begin position="77"/>
        <end position="169"/>
    </location>
</feature>
<keyword evidence="4" id="KW-1185">Reference proteome</keyword>
<evidence type="ECO:0000259" key="2">
    <source>
        <dbReference type="Pfam" id="PF03732"/>
    </source>
</evidence>
<dbReference type="AlphaFoldDB" id="A0AAV2CWK8"/>
<name>A0AAV2CWK8_9ROSI</name>
<proteinExistence type="predicted"/>
<dbReference type="PANTHER" id="PTHR33067:SF35">
    <property type="entry name" value="ASPARTIC PEPTIDASE DDI1-TYPE DOMAIN-CONTAINING PROTEIN"/>
    <property type="match status" value="1"/>
</dbReference>